<dbReference type="KEGG" id="geo:Geob_2416"/>
<dbReference type="InterPro" id="IPR020084">
    <property type="entry name" value="NUDIX_hydrolase_CS"/>
</dbReference>
<dbReference type="InterPro" id="IPR000086">
    <property type="entry name" value="NUDIX_hydrolase_dom"/>
</dbReference>
<dbReference type="eggNOG" id="COG1051">
    <property type="taxonomic scope" value="Bacteria"/>
</dbReference>
<comment type="similarity">
    <text evidence="3">Belongs to the Nudix hydrolase family.</text>
</comment>
<dbReference type="OrthoDB" id="5511555at2"/>
<protein>
    <submittedName>
        <fullName evidence="5">NUDIX hydrolase</fullName>
    </submittedName>
</protein>
<feature type="domain" description="Nudix hydrolase" evidence="4">
    <location>
        <begin position="16"/>
        <end position="160"/>
    </location>
</feature>
<organism evidence="5 6">
    <name type="scientific">Geotalea daltonii (strain DSM 22248 / JCM 15807 / FRC-32)</name>
    <name type="common">Geobacter daltonii</name>
    <dbReference type="NCBI Taxonomy" id="316067"/>
    <lineage>
        <taxon>Bacteria</taxon>
        <taxon>Pseudomonadati</taxon>
        <taxon>Thermodesulfobacteriota</taxon>
        <taxon>Desulfuromonadia</taxon>
        <taxon>Geobacterales</taxon>
        <taxon>Geobacteraceae</taxon>
        <taxon>Geotalea</taxon>
    </lineage>
</organism>
<dbReference type="Proteomes" id="UP000007721">
    <property type="component" value="Chromosome"/>
</dbReference>
<dbReference type="PANTHER" id="PTHR43046">
    <property type="entry name" value="GDP-MANNOSE MANNOSYL HYDROLASE"/>
    <property type="match status" value="1"/>
</dbReference>
<dbReference type="Pfam" id="PF00293">
    <property type="entry name" value="NUDIX"/>
    <property type="match status" value="1"/>
</dbReference>
<dbReference type="PROSITE" id="PS51462">
    <property type="entry name" value="NUDIX"/>
    <property type="match status" value="1"/>
</dbReference>
<proteinExistence type="inferred from homology"/>
<dbReference type="AlphaFoldDB" id="B9LZY9"/>
<dbReference type="RefSeq" id="WP_012647498.1">
    <property type="nucleotide sequence ID" value="NC_011979.1"/>
</dbReference>
<evidence type="ECO:0000313" key="5">
    <source>
        <dbReference type="EMBL" id="ACM20769.1"/>
    </source>
</evidence>
<keyword evidence="2 3" id="KW-0378">Hydrolase</keyword>
<evidence type="ECO:0000256" key="2">
    <source>
        <dbReference type="ARBA" id="ARBA00022801"/>
    </source>
</evidence>
<name>B9LZY9_GEODF</name>
<dbReference type="EMBL" id="CP001390">
    <property type="protein sequence ID" value="ACM20769.1"/>
    <property type="molecule type" value="Genomic_DNA"/>
</dbReference>
<dbReference type="Gene3D" id="3.90.79.10">
    <property type="entry name" value="Nucleoside Triphosphate Pyrophosphohydrolase"/>
    <property type="match status" value="1"/>
</dbReference>
<gene>
    <name evidence="5" type="ordered locus">Geob_2416</name>
</gene>
<evidence type="ECO:0000256" key="3">
    <source>
        <dbReference type="RuleBase" id="RU003476"/>
    </source>
</evidence>
<keyword evidence="6" id="KW-1185">Reference proteome</keyword>
<dbReference type="PRINTS" id="PR00502">
    <property type="entry name" value="NUDIXFAMILY"/>
</dbReference>
<evidence type="ECO:0000256" key="1">
    <source>
        <dbReference type="ARBA" id="ARBA00001946"/>
    </source>
</evidence>
<dbReference type="InterPro" id="IPR020476">
    <property type="entry name" value="Nudix_hydrolase"/>
</dbReference>
<accession>B9LZY9</accession>
<evidence type="ECO:0000259" key="4">
    <source>
        <dbReference type="PROSITE" id="PS51462"/>
    </source>
</evidence>
<dbReference type="PROSITE" id="PS00893">
    <property type="entry name" value="NUDIX_BOX"/>
    <property type="match status" value="1"/>
</dbReference>
<dbReference type="PANTHER" id="PTHR43046:SF14">
    <property type="entry name" value="MUTT_NUDIX FAMILY PROTEIN"/>
    <property type="match status" value="1"/>
</dbReference>
<dbReference type="InterPro" id="IPR015797">
    <property type="entry name" value="NUDIX_hydrolase-like_dom_sf"/>
</dbReference>
<dbReference type="GO" id="GO:0016787">
    <property type="term" value="F:hydrolase activity"/>
    <property type="evidence" value="ECO:0007669"/>
    <property type="project" value="UniProtKB-KW"/>
</dbReference>
<reference evidence="5 6" key="1">
    <citation type="submission" date="2009-01" db="EMBL/GenBank/DDBJ databases">
        <title>Complete sequence of Geobacter sp. FRC-32.</title>
        <authorList>
            <consortium name="US DOE Joint Genome Institute"/>
            <person name="Lucas S."/>
            <person name="Copeland A."/>
            <person name="Lapidus A."/>
            <person name="Glavina del Rio T."/>
            <person name="Dalin E."/>
            <person name="Tice H."/>
            <person name="Bruce D."/>
            <person name="Goodwin L."/>
            <person name="Pitluck S."/>
            <person name="Saunders E."/>
            <person name="Brettin T."/>
            <person name="Detter J.C."/>
            <person name="Han C."/>
            <person name="Larimer F."/>
            <person name="Land M."/>
            <person name="Hauser L."/>
            <person name="Kyrpides N."/>
            <person name="Ovchinnikova G."/>
            <person name="Kostka J."/>
            <person name="Richardson P."/>
        </authorList>
    </citation>
    <scope>NUCLEOTIDE SEQUENCE [LARGE SCALE GENOMIC DNA]</scope>
    <source>
        <strain evidence="6">DSM 22248 / JCM 15807 / FRC-32</strain>
    </source>
</reference>
<evidence type="ECO:0000313" key="6">
    <source>
        <dbReference type="Proteomes" id="UP000007721"/>
    </source>
</evidence>
<dbReference type="SUPFAM" id="SSF55811">
    <property type="entry name" value="Nudix"/>
    <property type="match status" value="1"/>
</dbReference>
<dbReference type="CDD" id="cd03674">
    <property type="entry name" value="NUDIX_Hydrolase"/>
    <property type="match status" value="1"/>
</dbReference>
<dbReference type="HOGENOM" id="CLU_101758_3_0_7"/>
<comment type="cofactor">
    <cofactor evidence="1">
        <name>Mg(2+)</name>
        <dbReference type="ChEBI" id="CHEBI:18420"/>
    </cofactor>
</comment>
<sequence>MSVDCEVATLREGSVIKHFVASAIIFHNEKVLLLEHKKLGTWLGPGGHIEVNESPDEAVSREIMEETGLKITIVSNCDVNLGTNEAVVLHNPYAVLCELINIPNDLHYHIDFVFICSSNTDQIRHDYREYKNIGWFSKAEIQALNIFPNYKKLLNKAFNEFVNCSEAVIEKEHCLNGILETV</sequence>